<reference evidence="2 3" key="1">
    <citation type="submission" date="2020-08" db="EMBL/GenBank/DDBJ databases">
        <title>Genomic Encyclopedia of Type Strains, Phase IV (KMG-IV): sequencing the most valuable type-strain genomes for metagenomic binning, comparative biology and taxonomic classification.</title>
        <authorList>
            <person name="Goeker M."/>
        </authorList>
    </citation>
    <scope>NUCLEOTIDE SEQUENCE [LARGE SCALE GENOMIC DNA]</scope>
    <source>
        <strain evidence="2 3">DSM 29781</strain>
    </source>
</reference>
<dbReference type="InterPro" id="IPR003121">
    <property type="entry name" value="SWIB_MDM2_domain"/>
</dbReference>
<dbReference type="AlphaFoldDB" id="A0A7W8HIA6"/>
<dbReference type="CDD" id="cd10567">
    <property type="entry name" value="SWIB-MDM2_like"/>
    <property type="match status" value="1"/>
</dbReference>
<dbReference type="InterPro" id="IPR036885">
    <property type="entry name" value="SWIB_MDM2_dom_sf"/>
</dbReference>
<dbReference type="SMART" id="SM00151">
    <property type="entry name" value="SWIB"/>
    <property type="match status" value="1"/>
</dbReference>
<sequence>MKALTPSAALAAIVGDKPLPRTEVVKKVWEHIKKFNLQDEANRKLIKADAALREIFGKAQADMFEMTKLISKHLK</sequence>
<evidence type="ECO:0000313" key="3">
    <source>
        <dbReference type="Proteomes" id="UP000532440"/>
    </source>
</evidence>
<name>A0A7W8HIA6_9BURK</name>
<gene>
    <name evidence="2" type="ORF">HNQ70_002447</name>
</gene>
<dbReference type="SUPFAM" id="SSF47592">
    <property type="entry name" value="SWIB/MDM2 domain"/>
    <property type="match status" value="1"/>
</dbReference>
<keyword evidence="3" id="KW-1185">Reference proteome</keyword>
<feature type="domain" description="DM2" evidence="1">
    <location>
        <begin position="1"/>
        <end position="75"/>
    </location>
</feature>
<dbReference type="Proteomes" id="UP000532440">
    <property type="component" value="Unassembled WGS sequence"/>
</dbReference>
<accession>A0A7W8HIA6</accession>
<evidence type="ECO:0000259" key="1">
    <source>
        <dbReference type="PROSITE" id="PS51925"/>
    </source>
</evidence>
<organism evidence="2 3">
    <name type="scientific">Quisquiliibacterium transsilvanicum</name>
    <dbReference type="NCBI Taxonomy" id="1549638"/>
    <lineage>
        <taxon>Bacteria</taxon>
        <taxon>Pseudomonadati</taxon>
        <taxon>Pseudomonadota</taxon>
        <taxon>Betaproteobacteria</taxon>
        <taxon>Burkholderiales</taxon>
        <taxon>Burkholderiaceae</taxon>
        <taxon>Quisquiliibacterium</taxon>
    </lineage>
</organism>
<dbReference type="EMBL" id="JACHGB010000004">
    <property type="protein sequence ID" value="MBB5272433.1"/>
    <property type="molecule type" value="Genomic_DNA"/>
</dbReference>
<protein>
    <submittedName>
        <fullName evidence="2">Chromatin remodeling complex protein RSC6</fullName>
    </submittedName>
</protein>
<proteinExistence type="predicted"/>
<dbReference type="Gene3D" id="1.10.245.10">
    <property type="entry name" value="SWIB/MDM2 domain"/>
    <property type="match status" value="1"/>
</dbReference>
<dbReference type="InterPro" id="IPR019835">
    <property type="entry name" value="SWIB_domain"/>
</dbReference>
<evidence type="ECO:0000313" key="2">
    <source>
        <dbReference type="EMBL" id="MBB5272433.1"/>
    </source>
</evidence>
<dbReference type="Pfam" id="PF02201">
    <property type="entry name" value="SWIB"/>
    <property type="match status" value="1"/>
</dbReference>
<dbReference type="PROSITE" id="PS51925">
    <property type="entry name" value="SWIB_MDM2"/>
    <property type="match status" value="1"/>
</dbReference>
<comment type="caution">
    <text evidence="2">The sequence shown here is derived from an EMBL/GenBank/DDBJ whole genome shotgun (WGS) entry which is preliminary data.</text>
</comment>
<dbReference type="PANTHER" id="PTHR13844">
    <property type="entry name" value="SWI/SNF-RELATED MATRIX-ASSOCIATED ACTIN-DEPENDENT REGULATOR OF CHROMATIN SUBFAMILY D"/>
    <property type="match status" value="1"/>
</dbReference>